<feature type="region of interest" description="Disordered" evidence="1">
    <location>
        <begin position="63"/>
        <end position="84"/>
    </location>
</feature>
<organism evidence="2 3">
    <name type="scientific">Vitis vinifera</name>
    <name type="common">Grape</name>
    <dbReference type="NCBI Taxonomy" id="29760"/>
    <lineage>
        <taxon>Eukaryota</taxon>
        <taxon>Viridiplantae</taxon>
        <taxon>Streptophyta</taxon>
        <taxon>Embryophyta</taxon>
        <taxon>Tracheophyta</taxon>
        <taxon>Spermatophyta</taxon>
        <taxon>Magnoliopsida</taxon>
        <taxon>eudicotyledons</taxon>
        <taxon>Gunneridae</taxon>
        <taxon>Pentapetalae</taxon>
        <taxon>rosids</taxon>
        <taxon>Vitales</taxon>
        <taxon>Vitaceae</taxon>
        <taxon>Viteae</taxon>
        <taxon>Vitis</taxon>
    </lineage>
</organism>
<proteinExistence type="predicted"/>
<accession>A0A438FU31</accession>
<evidence type="ECO:0000313" key="2">
    <source>
        <dbReference type="EMBL" id="RVW63438.1"/>
    </source>
</evidence>
<gene>
    <name evidence="2" type="ORF">CK203_058599</name>
</gene>
<evidence type="ECO:0000256" key="1">
    <source>
        <dbReference type="SAM" id="MobiDB-lite"/>
    </source>
</evidence>
<dbReference type="EMBL" id="QGNW01000740">
    <property type="protein sequence ID" value="RVW63438.1"/>
    <property type="molecule type" value="Genomic_DNA"/>
</dbReference>
<dbReference type="Proteomes" id="UP000288805">
    <property type="component" value="Unassembled WGS sequence"/>
</dbReference>
<reference evidence="2 3" key="1">
    <citation type="journal article" date="2018" name="PLoS Genet.">
        <title>Population sequencing reveals clonal diversity and ancestral inbreeding in the grapevine cultivar Chardonnay.</title>
        <authorList>
            <person name="Roach M.J."/>
            <person name="Johnson D.L."/>
            <person name="Bohlmann J."/>
            <person name="van Vuuren H.J."/>
            <person name="Jones S.J."/>
            <person name="Pretorius I.S."/>
            <person name="Schmidt S.A."/>
            <person name="Borneman A.R."/>
        </authorList>
    </citation>
    <scope>NUCLEOTIDE SEQUENCE [LARGE SCALE GENOMIC DNA]</scope>
    <source>
        <strain evidence="3">cv. Chardonnay</strain>
        <tissue evidence="2">Leaf</tissue>
    </source>
</reference>
<evidence type="ECO:0000313" key="3">
    <source>
        <dbReference type="Proteomes" id="UP000288805"/>
    </source>
</evidence>
<sequence length="108" mass="12030">MRPTLVRQPSAEEIEPEDSLVPTPIRQLEWDHHQLPLIPSHWSTVSGRGTLLVEVTVVTVEDAEEGEGASGSGNQAPKPSSMKRYKWTAKRIVKRPPACKSPFCRPMC</sequence>
<name>A0A438FU31_VITVI</name>
<comment type="caution">
    <text evidence="2">The sequence shown here is derived from an EMBL/GenBank/DDBJ whole genome shotgun (WGS) entry which is preliminary data.</text>
</comment>
<protein>
    <submittedName>
        <fullName evidence="2">Uncharacterized protein</fullName>
    </submittedName>
</protein>
<dbReference type="AlphaFoldDB" id="A0A438FU31"/>